<dbReference type="RefSeq" id="XP_002287475.1">
    <property type="nucleotide sequence ID" value="XM_002287439.1"/>
</dbReference>
<dbReference type="FunFam" id="1.10.287.260:FF:000001">
    <property type="entry name" value="DNA-directed RNA polymerase"/>
    <property type="match status" value="1"/>
</dbReference>
<dbReference type="InParanoid" id="B8BVD8"/>
<dbReference type="InterPro" id="IPR046950">
    <property type="entry name" value="DNA-dir_Rpol_C_phage-type"/>
</dbReference>
<dbReference type="PROSITE" id="PS00489">
    <property type="entry name" value="RNA_POL_PHAGE_2"/>
    <property type="match status" value="1"/>
</dbReference>
<dbReference type="EC" id="2.7.7.6" evidence="2 9"/>
<dbReference type="AlphaFoldDB" id="B8BVD8"/>
<dbReference type="PANTHER" id="PTHR10102:SF0">
    <property type="entry name" value="DNA-DIRECTED RNA POLYMERASE, MITOCHONDRIAL"/>
    <property type="match status" value="1"/>
</dbReference>
<dbReference type="KEGG" id="tps:THAPSDRAFT_21462"/>
<accession>B8BVD8</accession>
<dbReference type="InterPro" id="IPR043502">
    <property type="entry name" value="DNA/RNA_pol_sf"/>
</dbReference>
<dbReference type="PROSITE" id="PS00900">
    <property type="entry name" value="RNA_POL_PHAGE_1"/>
    <property type="match status" value="1"/>
</dbReference>
<evidence type="ECO:0000256" key="1">
    <source>
        <dbReference type="ARBA" id="ARBA00009493"/>
    </source>
</evidence>
<feature type="region of interest" description="Disordered" evidence="10">
    <location>
        <begin position="161"/>
        <end position="184"/>
    </location>
</feature>
<reference evidence="12 13" key="1">
    <citation type="journal article" date="2004" name="Science">
        <title>The genome of the diatom Thalassiosira pseudonana: ecology, evolution, and metabolism.</title>
        <authorList>
            <person name="Armbrust E.V."/>
            <person name="Berges J.A."/>
            <person name="Bowler C."/>
            <person name="Green B.R."/>
            <person name="Martinez D."/>
            <person name="Putnam N.H."/>
            <person name="Zhou S."/>
            <person name="Allen A.E."/>
            <person name="Apt K.E."/>
            <person name="Bechner M."/>
            <person name="Brzezinski M.A."/>
            <person name="Chaal B.K."/>
            <person name="Chiovitti A."/>
            <person name="Davis A.K."/>
            <person name="Demarest M.S."/>
            <person name="Detter J.C."/>
            <person name="Glavina T."/>
            <person name="Goodstein D."/>
            <person name="Hadi M.Z."/>
            <person name="Hellsten U."/>
            <person name="Hildebrand M."/>
            <person name="Jenkins B.D."/>
            <person name="Jurka J."/>
            <person name="Kapitonov V.V."/>
            <person name="Kroger N."/>
            <person name="Lau W.W."/>
            <person name="Lane T.W."/>
            <person name="Larimer F.W."/>
            <person name="Lippmeier J.C."/>
            <person name="Lucas S."/>
            <person name="Medina M."/>
            <person name="Montsant A."/>
            <person name="Obornik M."/>
            <person name="Parker M.S."/>
            <person name="Palenik B."/>
            <person name="Pazour G.J."/>
            <person name="Richardson P.M."/>
            <person name="Rynearson T.A."/>
            <person name="Saito M.A."/>
            <person name="Schwartz D.C."/>
            <person name="Thamatrakoln K."/>
            <person name="Valentin K."/>
            <person name="Vardi A."/>
            <person name="Wilkerson F.P."/>
            <person name="Rokhsar D.S."/>
        </authorList>
    </citation>
    <scope>NUCLEOTIDE SEQUENCE [LARGE SCALE GENOMIC DNA]</scope>
    <source>
        <strain evidence="12 13">CCMP1335</strain>
    </source>
</reference>
<evidence type="ECO:0000256" key="2">
    <source>
        <dbReference type="ARBA" id="ARBA00012418"/>
    </source>
</evidence>
<feature type="compositionally biased region" description="Acidic residues" evidence="10">
    <location>
        <begin position="25"/>
        <end position="39"/>
    </location>
</feature>
<feature type="compositionally biased region" description="Basic and acidic residues" evidence="10">
    <location>
        <begin position="102"/>
        <end position="113"/>
    </location>
</feature>
<keyword evidence="13" id="KW-1185">Reference proteome</keyword>
<keyword evidence="5 9" id="KW-0548">Nucleotidyltransferase</keyword>
<dbReference type="Gene3D" id="1.10.150.20">
    <property type="entry name" value="5' to 3' exonuclease, C-terminal subdomain"/>
    <property type="match status" value="1"/>
</dbReference>
<dbReference type="GO" id="GO:0003677">
    <property type="term" value="F:DNA binding"/>
    <property type="evidence" value="ECO:0007669"/>
    <property type="project" value="InterPro"/>
</dbReference>
<dbReference type="SUPFAM" id="SSF56672">
    <property type="entry name" value="DNA/RNA polymerases"/>
    <property type="match status" value="1"/>
</dbReference>
<reference evidence="12 13" key="2">
    <citation type="journal article" date="2008" name="Nature">
        <title>The Phaeodactylum genome reveals the evolutionary history of diatom genomes.</title>
        <authorList>
            <person name="Bowler C."/>
            <person name="Allen A.E."/>
            <person name="Badger J.H."/>
            <person name="Grimwood J."/>
            <person name="Jabbari K."/>
            <person name="Kuo A."/>
            <person name="Maheswari U."/>
            <person name="Martens C."/>
            <person name="Maumus F."/>
            <person name="Otillar R.P."/>
            <person name="Rayko E."/>
            <person name="Salamov A."/>
            <person name="Vandepoele K."/>
            <person name="Beszteri B."/>
            <person name="Gruber A."/>
            <person name="Heijde M."/>
            <person name="Katinka M."/>
            <person name="Mock T."/>
            <person name="Valentin K."/>
            <person name="Verret F."/>
            <person name="Berges J.A."/>
            <person name="Brownlee C."/>
            <person name="Cadoret J.P."/>
            <person name="Chiovitti A."/>
            <person name="Choi C.J."/>
            <person name="Coesel S."/>
            <person name="De Martino A."/>
            <person name="Detter J.C."/>
            <person name="Durkin C."/>
            <person name="Falciatore A."/>
            <person name="Fournet J."/>
            <person name="Haruta M."/>
            <person name="Huysman M.J."/>
            <person name="Jenkins B.D."/>
            <person name="Jiroutova K."/>
            <person name="Jorgensen R.E."/>
            <person name="Joubert Y."/>
            <person name="Kaplan A."/>
            <person name="Kroger N."/>
            <person name="Kroth P.G."/>
            <person name="La Roche J."/>
            <person name="Lindquist E."/>
            <person name="Lommer M."/>
            <person name="Martin-Jezequel V."/>
            <person name="Lopez P.J."/>
            <person name="Lucas S."/>
            <person name="Mangogna M."/>
            <person name="McGinnis K."/>
            <person name="Medlin L.K."/>
            <person name="Montsant A."/>
            <person name="Oudot-Le Secq M.P."/>
            <person name="Napoli C."/>
            <person name="Obornik M."/>
            <person name="Parker M.S."/>
            <person name="Petit J.L."/>
            <person name="Porcel B.M."/>
            <person name="Poulsen N."/>
            <person name="Robison M."/>
            <person name="Rychlewski L."/>
            <person name="Rynearson T.A."/>
            <person name="Schmutz J."/>
            <person name="Shapiro H."/>
            <person name="Siaut M."/>
            <person name="Stanley M."/>
            <person name="Sussman M.R."/>
            <person name="Taylor A.R."/>
            <person name="Vardi A."/>
            <person name="von Dassow P."/>
            <person name="Vyverman W."/>
            <person name="Willis A."/>
            <person name="Wyrwicz L.S."/>
            <person name="Rokhsar D.S."/>
            <person name="Weissenbach J."/>
            <person name="Armbrust E.V."/>
            <person name="Green B.R."/>
            <person name="Van de Peer Y."/>
            <person name="Grigoriev I.V."/>
        </authorList>
    </citation>
    <scope>NUCLEOTIDE SEQUENCE [LARGE SCALE GENOMIC DNA]</scope>
    <source>
        <strain evidence="12 13">CCMP1335</strain>
    </source>
</reference>
<keyword evidence="7 9" id="KW-0804">Transcription</keyword>
<dbReference type="SMART" id="SM01311">
    <property type="entry name" value="RPOL_N"/>
    <property type="match status" value="1"/>
</dbReference>
<dbReference type="eggNOG" id="KOG1038">
    <property type="taxonomic scope" value="Eukaryota"/>
</dbReference>
<comment type="catalytic activity">
    <reaction evidence="8 9">
        <text>RNA(n) + a ribonucleoside 5'-triphosphate = RNA(n+1) + diphosphate</text>
        <dbReference type="Rhea" id="RHEA:21248"/>
        <dbReference type="Rhea" id="RHEA-COMP:14527"/>
        <dbReference type="Rhea" id="RHEA-COMP:17342"/>
        <dbReference type="ChEBI" id="CHEBI:33019"/>
        <dbReference type="ChEBI" id="CHEBI:61557"/>
        <dbReference type="ChEBI" id="CHEBI:140395"/>
        <dbReference type="EC" id="2.7.7.6"/>
    </reaction>
</comment>
<evidence type="ECO:0000313" key="13">
    <source>
        <dbReference type="Proteomes" id="UP000001449"/>
    </source>
</evidence>
<organism evidence="12 13">
    <name type="scientific">Thalassiosira pseudonana</name>
    <name type="common">Marine diatom</name>
    <name type="synonym">Cyclotella nana</name>
    <dbReference type="NCBI Taxonomy" id="35128"/>
    <lineage>
        <taxon>Eukaryota</taxon>
        <taxon>Sar</taxon>
        <taxon>Stramenopiles</taxon>
        <taxon>Ochrophyta</taxon>
        <taxon>Bacillariophyta</taxon>
        <taxon>Coscinodiscophyceae</taxon>
        <taxon>Thalassiosirophycidae</taxon>
        <taxon>Thalassiosirales</taxon>
        <taxon>Thalassiosiraceae</taxon>
        <taxon>Thalassiosira</taxon>
    </lineage>
</organism>
<feature type="region of interest" description="Disordered" evidence="10">
    <location>
        <begin position="318"/>
        <end position="341"/>
    </location>
</feature>
<dbReference type="PANTHER" id="PTHR10102">
    <property type="entry name" value="DNA-DIRECTED RNA POLYMERASE, MITOCHONDRIAL"/>
    <property type="match status" value="1"/>
</dbReference>
<dbReference type="EMBL" id="CM000639">
    <property type="protein sequence ID" value="EED94918.1"/>
    <property type="molecule type" value="Genomic_DNA"/>
</dbReference>
<dbReference type="GO" id="GO:0034245">
    <property type="term" value="C:mitochondrial DNA-directed RNA polymerase complex"/>
    <property type="evidence" value="ECO:0000318"/>
    <property type="project" value="GO_Central"/>
</dbReference>
<feature type="domain" description="DNA-directed RNA polymerase N-terminal" evidence="11">
    <location>
        <begin position="251"/>
        <end position="665"/>
    </location>
</feature>
<name>B8BVD8_THAPS</name>
<dbReference type="Gene3D" id="1.10.287.260">
    <property type="match status" value="1"/>
</dbReference>
<comment type="similarity">
    <text evidence="1 9">Belongs to the phage and mitochondrial RNA polymerase family.</text>
</comment>
<feature type="compositionally biased region" description="Polar residues" evidence="10">
    <location>
        <begin position="318"/>
        <end position="340"/>
    </location>
</feature>
<dbReference type="Pfam" id="PF00940">
    <property type="entry name" value="RNA_pol"/>
    <property type="match status" value="1"/>
</dbReference>
<dbReference type="Gene3D" id="1.10.1320.10">
    <property type="entry name" value="DNA-directed RNA polymerase, N-terminal domain"/>
    <property type="match status" value="1"/>
</dbReference>
<dbReference type="GO" id="GO:0006390">
    <property type="term" value="P:mitochondrial transcription"/>
    <property type="evidence" value="ECO:0000318"/>
    <property type="project" value="GO_Central"/>
</dbReference>
<evidence type="ECO:0000313" key="12">
    <source>
        <dbReference type="EMBL" id="EED94918.1"/>
    </source>
</evidence>
<evidence type="ECO:0000256" key="3">
    <source>
        <dbReference type="ARBA" id="ARBA00022478"/>
    </source>
</evidence>
<evidence type="ECO:0000256" key="7">
    <source>
        <dbReference type="ARBA" id="ARBA00023163"/>
    </source>
</evidence>
<evidence type="ECO:0000256" key="5">
    <source>
        <dbReference type="ARBA" id="ARBA00022695"/>
    </source>
</evidence>
<dbReference type="InterPro" id="IPR002092">
    <property type="entry name" value="DNA-dir_Rpol_phage-type"/>
</dbReference>
<comment type="function">
    <text evidence="9">DNA-dependent RNA polymerase catalyzes the transcription of DNA into RNA using the four ribonucleoside triphosphates as substrates.</text>
</comment>
<dbReference type="STRING" id="35128.B8BVD8"/>
<gene>
    <name evidence="12" type="primary">rpoT</name>
    <name evidence="12" type="ORF">THAPSDRAFT_21462</name>
</gene>
<dbReference type="PaxDb" id="35128-Thaps32395"/>
<evidence type="ECO:0000256" key="6">
    <source>
        <dbReference type="ARBA" id="ARBA00022946"/>
    </source>
</evidence>
<dbReference type="Proteomes" id="UP000001449">
    <property type="component" value="Chromosome 2"/>
</dbReference>
<feature type="region of interest" description="Disordered" evidence="10">
    <location>
        <begin position="22"/>
        <end position="41"/>
    </location>
</feature>
<dbReference type="GeneID" id="7452320"/>
<protein>
    <recommendedName>
        <fullName evidence="2 9">DNA-directed RNA polymerase</fullName>
        <ecNumber evidence="2 9">2.7.7.6</ecNumber>
    </recommendedName>
</protein>
<dbReference type="InterPro" id="IPR037159">
    <property type="entry name" value="RNA_POL_N_sf"/>
</dbReference>
<dbReference type="GO" id="GO:0003899">
    <property type="term" value="F:DNA-directed RNA polymerase activity"/>
    <property type="evidence" value="ECO:0000318"/>
    <property type="project" value="GO_Central"/>
</dbReference>
<keyword evidence="3 9" id="KW-0240">DNA-directed RNA polymerase</keyword>
<dbReference type="Pfam" id="PF14700">
    <property type="entry name" value="RPOL_N"/>
    <property type="match status" value="1"/>
</dbReference>
<proteinExistence type="inferred from homology"/>
<evidence type="ECO:0000256" key="8">
    <source>
        <dbReference type="ARBA" id="ARBA00048552"/>
    </source>
</evidence>
<evidence type="ECO:0000256" key="9">
    <source>
        <dbReference type="RuleBase" id="RU003805"/>
    </source>
</evidence>
<sequence>MHIIISKISCRQLSSVVSPKPFYEHEDDEDENHTDDQGDGDQIQWIRQAPRMDNYSKYDNFSQYSSPSFGERRYGEEESLLQLLKKDLDTKPNCNVPHGQPHSRDNQSRLPEDHGEESLLGLLNGGQVEIDRGGQPRHAGREEESLLDLLNNETGMDYKPSSNFTENGENGIHRGSQPTDDSGDESLFRLLNGVATNENAPFTYPTTNGQHDTLQYPQPYEAEEHKEESLVGLLNEEFTRHSTDKYKELRRLQLQLEIESTEEAVMKCLSTWNSARDRSDHTTIPAIRKVVTSWYGSLTEAIELEQWLYLNGDNKTSSSSQLDTQSGEDGGESTNSNGLQKTDVARDRTIYGPLLCLLPPQKTAILLAHTALSCSVAGGELGSKVVSLAIYIAQALETEVNVSRALRVRASQRKWKMNNLEDEGDEVDGVVQMSTKPPNGSDSLSDNITVDKWVYTATHLKRFLDELSGNGATSGDQKPLKGQGRLRPALVRKRCQDILLAEGFMGEGDDDGTTAPKRPISLTDFAEWDPVLKVKLGAALIRLLLEHTSFSKRRGSSPEPAFFYSRKKTGEMKFNGFVTIHPELLKIAMKEELSHDSSFISPRYMQNTRCQPMVVPPKDWKAVDDGGYETIKTEFMRTRHCKTQKDAIRHADLTQVFEGLNVLGRIPWKINQNVLDAACKCWDDGIALGDIPSQDNHQVPPLPTPLDYRDFNLLDDDEKKVQVDAFRIYKDAITKHFRFKQKNMDLHSLRCSAMLKLNQAKKFRDFEEIFFPYNVDFRGRAYPVPPHLSIVGSDLCRALLMFAHPKPLGPNGLYWLKVHLANLAGANKMSFDGRAQFADDNMESIRAAVDNPFGGNDWWMGFDDPFQGLATCHEIVKAIDSGDPANYMCSLPVHMDGSCNGLQHYAALGRDKVGGKAVNLCIADEPQDVYIGVMHEVIRRVAEDAQEMLPFDETKADLTKAEKELMKKIKSARLVNGLIDRGVVKRTVMTSVYGVTYIGARNQISEKIEEKLEDKGYDIDEMEAEINMACGYLASLTMEVMGQLFTGARQTMNWLTACARLIAQQGQPVAFVSPVGVPVVQPYRQKRPFTVVTLLQNVVLSNDSDVLPLHRQRQVSAFPPNYVHSLDSSHMLLTAIEMQKRGLHFSAVHDSYWTHPCDVEEMNDILRECFIDLYSQPLLEDLKDSWELRYPSITFPDVPTKGELDLNDVKSAPYFFQ</sequence>
<keyword evidence="4 9" id="KW-0808">Transferase</keyword>
<evidence type="ECO:0000259" key="11">
    <source>
        <dbReference type="SMART" id="SM01311"/>
    </source>
</evidence>
<dbReference type="HOGENOM" id="CLU_003364_3_1_1"/>
<evidence type="ECO:0000256" key="10">
    <source>
        <dbReference type="SAM" id="MobiDB-lite"/>
    </source>
</evidence>
<dbReference type="InterPro" id="IPR024075">
    <property type="entry name" value="DNA-dir_RNA_pol_helix_hairp_sf"/>
</dbReference>
<dbReference type="FunFam" id="1.10.287.280:FF:000001">
    <property type="entry name" value="DNA-directed RNA polymerase"/>
    <property type="match status" value="1"/>
</dbReference>
<evidence type="ECO:0000256" key="4">
    <source>
        <dbReference type="ARBA" id="ARBA00022679"/>
    </source>
</evidence>
<dbReference type="InterPro" id="IPR029262">
    <property type="entry name" value="RPOL_N"/>
</dbReference>
<keyword evidence="6" id="KW-0809">Transit peptide</keyword>
<dbReference type="Gene3D" id="1.10.287.280">
    <property type="match status" value="1"/>
</dbReference>
<feature type="region of interest" description="Disordered" evidence="10">
    <location>
        <begin position="89"/>
        <end position="113"/>
    </location>
</feature>